<gene>
    <name evidence="2" type="ORF">HYN04_09560</name>
</gene>
<proteinExistence type="predicted"/>
<dbReference type="SUPFAM" id="SSF50800">
    <property type="entry name" value="PK beta-barrel domain-like"/>
    <property type="match status" value="1"/>
</dbReference>
<dbReference type="AlphaFoldDB" id="A0A2Z3HRX2"/>
<dbReference type="Pfam" id="PF03473">
    <property type="entry name" value="MOSC"/>
    <property type="match status" value="1"/>
</dbReference>
<dbReference type="Gene3D" id="2.40.33.20">
    <property type="entry name" value="PK beta-barrel domain-like"/>
    <property type="match status" value="1"/>
</dbReference>
<evidence type="ECO:0000313" key="3">
    <source>
        <dbReference type="Proteomes" id="UP000247763"/>
    </source>
</evidence>
<dbReference type="EMBL" id="CP029479">
    <property type="protein sequence ID" value="AWM77982.1"/>
    <property type="molecule type" value="Genomic_DNA"/>
</dbReference>
<dbReference type="InterPro" id="IPR005302">
    <property type="entry name" value="MoCF_Sase_C"/>
</dbReference>
<name>A0A2Z3HRX2_9CAUL</name>
<evidence type="ECO:0000313" key="2">
    <source>
        <dbReference type="EMBL" id="AWM77982.1"/>
    </source>
</evidence>
<dbReference type="PROSITE" id="PS51340">
    <property type="entry name" value="MOSC"/>
    <property type="match status" value="1"/>
</dbReference>
<dbReference type="InterPro" id="IPR005303">
    <property type="entry name" value="MOCOS_middle"/>
</dbReference>
<accession>A0A2Z3HRX2</accession>
<dbReference type="OrthoDB" id="581532at2"/>
<dbReference type="RefSeq" id="WP_110450549.1">
    <property type="nucleotide sequence ID" value="NZ_CP029479.1"/>
</dbReference>
<dbReference type="InterPro" id="IPR011037">
    <property type="entry name" value="Pyrv_Knase-like_insert_dom_sf"/>
</dbReference>
<dbReference type="Proteomes" id="UP000247763">
    <property type="component" value="Chromosome"/>
</dbReference>
<dbReference type="KEGG" id="phb:HYN04_09560"/>
<dbReference type="Pfam" id="PF03476">
    <property type="entry name" value="MOSC_N"/>
    <property type="match status" value="1"/>
</dbReference>
<keyword evidence="3" id="KW-1185">Reference proteome</keyword>
<reference evidence="3" key="1">
    <citation type="submission" date="2018-05" db="EMBL/GenBank/DDBJ databases">
        <title>Genome sequencing of Phenylobacterium sp. HYN0004.</title>
        <authorList>
            <person name="Yi H."/>
            <person name="Baek C."/>
        </authorList>
    </citation>
    <scope>NUCLEOTIDE SEQUENCE [LARGE SCALE GENOMIC DNA]</scope>
    <source>
        <strain evidence="3">HYN0004</strain>
    </source>
</reference>
<evidence type="ECO:0000259" key="1">
    <source>
        <dbReference type="PROSITE" id="PS51340"/>
    </source>
</evidence>
<dbReference type="GO" id="GO:0030170">
    <property type="term" value="F:pyridoxal phosphate binding"/>
    <property type="evidence" value="ECO:0007669"/>
    <property type="project" value="InterPro"/>
</dbReference>
<organism evidence="2 3">
    <name type="scientific">Phenylobacterium parvum</name>
    <dbReference type="NCBI Taxonomy" id="2201350"/>
    <lineage>
        <taxon>Bacteria</taxon>
        <taxon>Pseudomonadati</taxon>
        <taxon>Pseudomonadota</taxon>
        <taxon>Alphaproteobacteria</taxon>
        <taxon>Caulobacterales</taxon>
        <taxon>Caulobacteraceae</taxon>
        <taxon>Phenylobacterium</taxon>
    </lineage>
</organism>
<feature type="domain" description="MOSC" evidence="1">
    <location>
        <begin position="62"/>
        <end position="250"/>
    </location>
</feature>
<dbReference type="GO" id="GO:0030151">
    <property type="term" value="F:molybdenum ion binding"/>
    <property type="evidence" value="ECO:0007669"/>
    <property type="project" value="InterPro"/>
</dbReference>
<sequence length="254" mass="27556">MEALITGLFRYPIKGFSAEALAQADLVPGRAIAQDRRWVVENGPSGFDPEAPRYVPKMKFAVLAAHPVVAAARTRVVGTALSASAPGRPDFHGDLGADAGRAGFAGWVRDLLGEDAREGVRVLQAPDYQFLDHPAGHVSIVNLASVRDLEARIGRPVDPLRFRANLYVEGWPPWVENGWKGRNLLLGFARATVFAPIVRCAATEVDPETAERDMPLVEHLFEQYGHRDCGIYVQVTHGGTVRVGDACSTPGEPE</sequence>
<protein>
    <submittedName>
        <fullName evidence="2">MOSC domain-containing protein</fullName>
    </submittedName>
</protein>
<dbReference type="GO" id="GO:0003824">
    <property type="term" value="F:catalytic activity"/>
    <property type="evidence" value="ECO:0007669"/>
    <property type="project" value="InterPro"/>
</dbReference>